<reference evidence="1 2" key="1">
    <citation type="submission" date="2017-05" db="EMBL/GenBank/DDBJ databases">
        <authorList>
            <person name="Song R."/>
            <person name="Chenine A.L."/>
            <person name="Ruprecht R.M."/>
        </authorList>
    </citation>
    <scope>NUCLEOTIDE SEQUENCE [LARGE SCALE GENOMIC DNA]</scope>
</reference>
<dbReference type="Proteomes" id="UP000224829">
    <property type="component" value="Segment"/>
</dbReference>
<gene>
    <name evidence="1" type="ORF">NOXIFER_221</name>
</gene>
<name>A0A1Y0T0C4_9CAUD</name>
<dbReference type="EMBL" id="MF063068">
    <property type="protein sequence ID" value="ARV77386.1"/>
    <property type="molecule type" value="Genomic_DNA"/>
</dbReference>
<sequence>MSKKAKLKTYRIEFKGTDLVLEDVRLVNIPVSNATLPYTRIEKHHSGAWMLVHRADGLFQEIPDEGININISRQGENRFLYIEDDECSGIVRRITKATRVNIGPEVFHLDCIERHTNLRSDWRLTHSPSMIAETPAIKSIMIKPMVV</sequence>
<proteinExistence type="predicted"/>
<accession>A0A1Y0T0C4</accession>
<organism evidence="1 2">
    <name type="scientific">Pseudomonas phage Noxifer</name>
    <dbReference type="NCBI Taxonomy" id="2006684"/>
    <lineage>
        <taxon>Viruses</taxon>
        <taxon>Duplodnaviria</taxon>
        <taxon>Heunggongvirae</taxon>
        <taxon>Uroviricota</taxon>
        <taxon>Caudoviricetes</taxon>
        <taxon>Chimalliviridae</taxon>
        <taxon>Noxifervirus</taxon>
        <taxon>Noxifervirus noxifer</taxon>
    </lineage>
</organism>
<protein>
    <submittedName>
        <fullName evidence="1">Uncharacterized protein</fullName>
    </submittedName>
</protein>
<evidence type="ECO:0000313" key="1">
    <source>
        <dbReference type="EMBL" id="ARV77386.1"/>
    </source>
</evidence>
<evidence type="ECO:0000313" key="2">
    <source>
        <dbReference type="Proteomes" id="UP000224829"/>
    </source>
</evidence>
<keyword evidence="2" id="KW-1185">Reference proteome</keyword>